<dbReference type="Proteomes" id="UP000663860">
    <property type="component" value="Unassembled WGS sequence"/>
</dbReference>
<accession>A0A819TIQ3</accession>
<dbReference type="AlphaFoldDB" id="A0A819TIQ3"/>
<dbReference type="Gene3D" id="3.30.360.30">
    <property type="entry name" value="homospermidine synthase like"/>
    <property type="match status" value="1"/>
</dbReference>
<dbReference type="InterPro" id="IPR023181">
    <property type="entry name" value="Homospermid_syn-like_C"/>
</dbReference>
<dbReference type="EMBL" id="CAJOBB010004175">
    <property type="protein sequence ID" value="CAF4077897.1"/>
    <property type="molecule type" value="Genomic_DNA"/>
</dbReference>
<reference evidence="2" key="1">
    <citation type="submission" date="2021-02" db="EMBL/GenBank/DDBJ databases">
        <authorList>
            <person name="Nowell W R."/>
        </authorList>
    </citation>
    <scope>NUCLEOTIDE SEQUENCE</scope>
</reference>
<dbReference type="EMBL" id="CAJNOE010001985">
    <property type="protein sequence ID" value="CAF1461989.1"/>
    <property type="molecule type" value="Genomic_DNA"/>
</dbReference>
<evidence type="ECO:0000313" key="3">
    <source>
        <dbReference type="Proteomes" id="UP000663868"/>
    </source>
</evidence>
<organism evidence="2 3">
    <name type="scientific">Adineta steineri</name>
    <dbReference type="NCBI Taxonomy" id="433720"/>
    <lineage>
        <taxon>Eukaryota</taxon>
        <taxon>Metazoa</taxon>
        <taxon>Spiralia</taxon>
        <taxon>Gnathifera</taxon>
        <taxon>Rotifera</taxon>
        <taxon>Eurotatoria</taxon>
        <taxon>Bdelloidea</taxon>
        <taxon>Adinetida</taxon>
        <taxon>Adinetidae</taxon>
        <taxon>Adineta</taxon>
    </lineage>
</organism>
<proteinExistence type="predicted"/>
<gene>
    <name evidence="1" type="ORF">IZO911_LOCUS42976</name>
    <name evidence="2" type="ORF">KXQ929_LOCUS33162</name>
</gene>
<protein>
    <submittedName>
        <fullName evidence="2">Uncharacterized protein</fullName>
    </submittedName>
</protein>
<sequence>MTMPHPESFSIADHLTVRDQNSNKLLYQPSVYFVYLPCDSAVCSLHDWWMQDYPPLDDQRVMCDDIEYGADELGVLLLGGCEVPAWWTGSVLDIAESRRLVKGQSATTLQVAIAAVAAVIYALRHPQEGVRFPEQINTDEILTISMPFLGDWVSQPINWPIKQQDSDKLDKKSLTTAVNGDVDHDDQWQFNAFCTNLMAP</sequence>
<comment type="caution">
    <text evidence="2">The sequence shown here is derived from an EMBL/GenBank/DDBJ whole genome shotgun (WGS) entry which is preliminary data.</text>
</comment>
<evidence type="ECO:0000313" key="2">
    <source>
        <dbReference type="EMBL" id="CAF4077897.1"/>
    </source>
</evidence>
<name>A0A819TIQ3_9BILA</name>
<dbReference type="Proteomes" id="UP000663868">
    <property type="component" value="Unassembled WGS sequence"/>
</dbReference>
<evidence type="ECO:0000313" key="1">
    <source>
        <dbReference type="EMBL" id="CAF1461989.1"/>
    </source>
</evidence>